<dbReference type="Gene3D" id="3.40.50.12780">
    <property type="entry name" value="N-terminal domain of ligase-like"/>
    <property type="match status" value="1"/>
</dbReference>
<dbReference type="Proteomes" id="UP001597497">
    <property type="component" value="Unassembled WGS sequence"/>
</dbReference>
<accession>A0ABW5RB29</accession>
<sequence length="378" mass="42975">MSIHDCLMEQVRPYEMEQAEKETYLLKEFRHLLQWHVQHCKPYRHLVEAQARDGQYAALTDLPFLPTSIFKEFELKTAANKDVKMKTVQSSSTSSGVPSQVFIDERTSARQRQSLQAIWNDHIGVERRPYIIFDTMQTARGKQVMSARGAAIMSLMGYASEFHFVMDDIHGELRLNPERFEQALQAAREAGQFIAYGFTYLLHQAHEQLMTLYEAQKGFDSQTFLIHSGGWKRLEHMRVHKETFNQQISQFWGIEPSQVIDFYGLVEQTGVVYPDCSAGNKHVPYFADVIIRAPHTLKPLPVGETGLIQLISLLPLSSPNFSVLTDDLGEWVGTDECPCGRKGKAFRFKGRAPKAEARGCGDVYAEEIMGADTKLHAK</sequence>
<dbReference type="RefSeq" id="WP_379929440.1">
    <property type="nucleotide sequence ID" value="NZ_JBHUMM010000023.1"/>
</dbReference>
<organism evidence="2 3">
    <name type="scientific">Marinicrinis sediminis</name>
    <dbReference type="NCBI Taxonomy" id="1652465"/>
    <lineage>
        <taxon>Bacteria</taxon>
        <taxon>Bacillati</taxon>
        <taxon>Bacillota</taxon>
        <taxon>Bacilli</taxon>
        <taxon>Bacillales</taxon>
        <taxon>Paenibacillaceae</taxon>
    </lineage>
</organism>
<evidence type="ECO:0000313" key="2">
    <source>
        <dbReference type="EMBL" id="MFD2671966.1"/>
    </source>
</evidence>
<feature type="domain" description="Acyl-protein synthetase LuxE" evidence="1">
    <location>
        <begin position="5"/>
        <end position="367"/>
    </location>
</feature>
<comment type="caution">
    <text evidence="2">The sequence shown here is derived from an EMBL/GenBank/DDBJ whole genome shotgun (WGS) entry which is preliminary data.</text>
</comment>
<dbReference type="Pfam" id="PF04443">
    <property type="entry name" value="LuxE"/>
    <property type="match status" value="1"/>
</dbReference>
<dbReference type="InterPro" id="IPR042099">
    <property type="entry name" value="ANL_N_sf"/>
</dbReference>
<proteinExistence type="predicted"/>
<evidence type="ECO:0000259" key="1">
    <source>
        <dbReference type="Pfam" id="PF04443"/>
    </source>
</evidence>
<dbReference type="EMBL" id="JBHUMM010000023">
    <property type="protein sequence ID" value="MFD2671966.1"/>
    <property type="molecule type" value="Genomic_DNA"/>
</dbReference>
<dbReference type="InterPro" id="IPR007534">
    <property type="entry name" value="LuxE"/>
</dbReference>
<keyword evidence="3" id="KW-1185">Reference proteome</keyword>
<protein>
    <recommendedName>
        <fullName evidence="1">Acyl-protein synthetase LuxE domain-containing protein</fullName>
    </recommendedName>
</protein>
<evidence type="ECO:0000313" key="3">
    <source>
        <dbReference type="Proteomes" id="UP001597497"/>
    </source>
</evidence>
<reference evidence="3" key="1">
    <citation type="journal article" date="2019" name="Int. J. Syst. Evol. Microbiol.">
        <title>The Global Catalogue of Microorganisms (GCM) 10K type strain sequencing project: providing services to taxonomists for standard genome sequencing and annotation.</title>
        <authorList>
            <consortium name="The Broad Institute Genomics Platform"/>
            <consortium name="The Broad Institute Genome Sequencing Center for Infectious Disease"/>
            <person name="Wu L."/>
            <person name="Ma J."/>
        </authorList>
    </citation>
    <scope>NUCLEOTIDE SEQUENCE [LARGE SCALE GENOMIC DNA]</scope>
    <source>
        <strain evidence="3">KCTC 33676</strain>
    </source>
</reference>
<gene>
    <name evidence="2" type="ORF">ACFSUC_10155</name>
</gene>
<name>A0ABW5RB29_9BACL</name>